<accession>A0A921UB86</accession>
<evidence type="ECO:0000313" key="2">
    <source>
        <dbReference type="Proteomes" id="UP000807115"/>
    </source>
</evidence>
<dbReference type="AlphaFoldDB" id="A0A921UB86"/>
<sequence>MDRRQITRRYMCRVELYYTVGQLSSPVFSDPTISLSLETISNNRHPKYKTHLSFG</sequence>
<proteinExistence type="predicted"/>
<dbReference type="EMBL" id="CM027685">
    <property type="protein sequence ID" value="KAG0525627.1"/>
    <property type="molecule type" value="Genomic_DNA"/>
</dbReference>
<protein>
    <submittedName>
        <fullName evidence="1">Uncharacterized protein</fullName>
    </submittedName>
</protein>
<organism evidence="1 2">
    <name type="scientific">Sorghum bicolor</name>
    <name type="common">Sorghum</name>
    <name type="synonym">Sorghum vulgare</name>
    <dbReference type="NCBI Taxonomy" id="4558"/>
    <lineage>
        <taxon>Eukaryota</taxon>
        <taxon>Viridiplantae</taxon>
        <taxon>Streptophyta</taxon>
        <taxon>Embryophyta</taxon>
        <taxon>Tracheophyta</taxon>
        <taxon>Spermatophyta</taxon>
        <taxon>Magnoliopsida</taxon>
        <taxon>Liliopsida</taxon>
        <taxon>Poales</taxon>
        <taxon>Poaceae</taxon>
        <taxon>PACMAD clade</taxon>
        <taxon>Panicoideae</taxon>
        <taxon>Andropogonodae</taxon>
        <taxon>Andropogoneae</taxon>
        <taxon>Sorghinae</taxon>
        <taxon>Sorghum</taxon>
    </lineage>
</organism>
<dbReference type="Proteomes" id="UP000807115">
    <property type="component" value="Chromosome 6"/>
</dbReference>
<comment type="caution">
    <text evidence="1">The sequence shown here is derived from an EMBL/GenBank/DDBJ whole genome shotgun (WGS) entry which is preliminary data.</text>
</comment>
<evidence type="ECO:0000313" key="1">
    <source>
        <dbReference type="EMBL" id="KAG0525627.1"/>
    </source>
</evidence>
<reference evidence="1" key="1">
    <citation type="journal article" date="2019" name="BMC Genomics">
        <title>A new reference genome for Sorghum bicolor reveals high levels of sequence similarity between sweet and grain genotypes: implications for the genetics of sugar metabolism.</title>
        <authorList>
            <person name="Cooper E.A."/>
            <person name="Brenton Z.W."/>
            <person name="Flinn B.S."/>
            <person name="Jenkins J."/>
            <person name="Shu S."/>
            <person name="Flowers D."/>
            <person name="Luo F."/>
            <person name="Wang Y."/>
            <person name="Xia P."/>
            <person name="Barry K."/>
            <person name="Daum C."/>
            <person name="Lipzen A."/>
            <person name="Yoshinaga Y."/>
            <person name="Schmutz J."/>
            <person name="Saski C."/>
            <person name="Vermerris W."/>
            <person name="Kresovich S."/>
        </authorList>
    </citation>
    <scope>NUCLEOTIDE SEQUENCE</scope>
</reference>
<gene>
    <name evidence="1" type="ORF">BDA96_06G072700</name>
</gene>
<name>A0A921UB86_SORBI</name>
<reference evidence="1" key="2">
    <citation type="submission" date="2020-10" db="EMBL/GenBank/DDBJ databases">
        <authorList>
            <person name="Cooper E.A."/>
            <person name="Brenton Z.W."/>
            <person name="Flinn B.S."/>
            <person name="Jenkins J."/>
            <person name="Shu S."/>
            <person name="Flowers D."/>
            <person name="Luo F."/>
            <person name="Wang Y."/>
            <person name="Xia P."/>
            <person name="Barry K."/>
            <person name="Daum C."/>
            <person name="Lipzen A."/>
            <person name="Yoshinaga Y."/>
            <person name="Schmutz J."/>
            <person name="Saski C."/>
            <person name="Vermerris W."/>
            <person name="Kresovich S."/>
        </authorList>
    </citation>
    <scope>NUCLEOTIDE SEQUENCE</scope>
</reference>